<dbReference type="Proteomes" id="UP000309454">
    <property type="component" value="Unassembled WGS sequence"/>
</dbReference>
<proteinExistence type="predicted"/>
<dbReference type="EMBL" id="SSTM01000007">
    <property type="protein sequence ID" value="TJW09740.1"/>
    <property type="molecule type" value="Genomic_DNA"/>
</dbReference>
<sequence>MNNRGLLSRAMTRRSALGLFGAATLGASGALALPGCSRGATRSAQPTRLLVKVPRTGHDVVFDDSINEVSQVITAMARAFEQASPTPVQVEVEVFEQNGYDSAIVDCFDTDRAVDVLYGDYFNMSTYIHTGRVVPLDDVVTPAVRNDIYDLLWNLSTIEGRVYMMPYLSRQNVLAYNKDLMRQAGLERLIRDGVIQSWSIQEWDEVLDALAASLPEGTYPMMMYAASSQGDTHIMTLLRSQGSPFFNDEGRFCLSRPEGIAALRKLQEGVARGWWPPHAENLEIEDCSSLFRNGQLAIYMLNNASVSRYGDSVGLVNFPGGVDGDGCATMFVSGFEVFDSGSPEKVQLAKDFLSFVYNSSQWLDYSAGTLPASKAVSQRHGNAIPYYDLFQSNSGHVVDFTGSNPDTRAVREVFHQVIRDLLKGNVSPEEAAFRLDEQCNRAIDEGVRTSTLHT</sequence>
<name>A0A4T9T642_9ACTN</name>
<dbReference type="PANTHER" id="PTHR43649:SF12">
    <property type="entry name" value="DIACETYLCHITOBIOSE BINDING PROTEIN DASA"/>
    <property type="match status" value="1"/>
</dbReference>
<accession>A0A4T9T642</accession>
<protein>
    <submittedName>
        <fullName evidence="2">Extracellular solute-binding protein</fullName>
    </submittedName>
</protein>
<feature type="chain" id="PRO_5020560345" evidence="1">
    <location>
        <begin position="33"/>
        <end position="454"/>
    </location>
</feature>
<keyword evidence="1" id="KW-0732">Signal</keyword>
<dbReference type="Gene3D" id="3.40.190.10">
    <property type="entry name" value="Periplasmic binding protein-like II"/>
    <property type="match status" value="1"/>
</dbReference>
<dbReference type="AlphaFoldDB" id="A0A4T9T642"/>
<dbReference type="RefSeq" id="WP_136846152.1">
    <property type="nucleotide sequence ID" value="NZ_SSTM01000007.1"/>
</dbReference>
<organism evidence="2 3">
    <name type="scientific">Parvibacter caecicola</name>
    <dbReference type="NCBI Taxonomy" id="747645"/>
    <lineage>
        <taxon>Bacteria</taxon>
        <taxon>Bacillati</taxon>
        <taxon>Actinomycetota</taxon>
        <taxon>Coriobacteriia</taxon>
        <taxon>Coriobacteriales</taxon>
        <taxon>Coriobacteriaceae</taxon>
        <taxon>Parvibacter</taxon>
    </lineage>
</organism>
<dbReference type="PROSITE" id="PS51318">
    <property type="entry name" value="TAT"/>
    <property type="match status" value="1"/>
</dbReference>
<reference evidence="2 3" key="1">
    <citation type="submission" date="2019-04" db="EMBL/GenBank/DDBJ databases">
        <title>Microbes associate with the intestines of laboratory mice.</title>
        <authorList>
            <person name="Navarre W."/>
            <person name="Wong E."/>
            <person name="Huang K.C."/>
            <person name="Tropini C."/>
            <person name="Ng K."/>
            <person name="Yu B."/>
        </authorList>
    </citation>
    <scope>NUCLEOTIDE SEQUENCE [LARGE SCALE GENOMIC DNA]</scope>
    <source>
        <strain evidence="2 3">NM48_B13</strain>
    </source>
</reference>
<dbReference type="InterPro" id="IPR050490">
    <property type="entry name" value="Bact_solute-bd_prot1"/>
</dbReference>
<dbReference type="OrthoDB" id="3171346at2"/>
<evidence type="ECO:0000256" key="1">
    <source>
        <dbReference type="SAM" id="SignalP"/>
    </source>
</evidence>
<keyword evidence="3" id="KW-1185">Reference proteome</keyword>
<dbReference type="Pfam" id="PF01547">
    <property type="entry name" value="SBP_bac_1"/>
    <property type="match status" value="1"/>
</dbReference>
<dbReference type="SUPFAM" id="SSF53850">
    <property type="entry name" value="Periplasmic binding protein-like II"/>
    <property type="match status" value="1"/>
</dbReference>
<dbReference type="InterPro" id="IPR006311">
    <property type="entry name" value="TAT_signal"/>
</dbReference>
<feature type="signal peptide" evidence="1">
    <location>
        <begin position="1"/>
        <end position="32"/>
    </location>
</feature>
<evidence type="ECO:0000313" key="3">
    <source>
        <dbReference type="Proteomes" id="UP000309454"/>
    </source>
</evidence>
<dbReference type="InterPro" id="IPR006059">
    <property type="entry name" value="SBP"/>
</dbReference>
<evidence type="ECO:0000313" key="2">
    <source>
        <dbReference type="EMBL" id="TJW09740.1"/>
    </source>
</evidence>
<dbReference type="PANTHER" id="PTHR43649">
    <property type="entry name" value="ARABINOSE-BINDING PROTEIN-RELATED"/>
    <property type="match status" value="1"/>
</dbReference>
<comment type="caution">
    <text evidence="2">The sequence shown here is derived from an EMBL/GenBank/DDBJ whole genome shotgun (WGS) entry which is preliminary data.</text>
</comment>
<gene>
    <name evidence="2" type="ORF">E5982_08815</name>
</gene>